<dbReference type="PANTHER" id="PTHR48438">
    <property type="entry name" value="ALPHA-(1,3)-FUCOSYLTRANSFERASE C-RELATED"/>
    <property type="match status" value="1"/>
</dbReference>
<dbReference type="UniPathway" id="UPA00378"/>
<evidence type="ECO:0000313" key="16">
    <source>
        <dbReference type="Proteomes" id="UP000749559"/>
    </source>
</evidence>
<comment type="subcellular location">
    <subcellularLocation>
        <location evidence="1">Golgi apparatus membrane</location>
        <topology evidence="1">Single-pass type II membrane protein</topology>
    </subcellularLocation>
    <subcellularLocation>
        <location evidence="12">Golgi apparatus</location>
        <location evidence="12">Golgi stack membrane</location>
        <topology evidence="12">Single-pass type II membrane protein</topology>
    </subcellularLocation>
</comment>
<keyword evidence="5 12" id="KW-0808">Transferase</keyword>
<evidence type="ECO:0000256" key="8">
    <source>
        <dbReference type="ARBA" id="ARBA00022989"/>
    </source>
</evidence>
<dbReference type="InterPro" id="IPR001503">
    <property type="entry name" value="Glyco_trans_10"/>
</dbReference>
<evidence type="ECO:0000256" key="2">
    <source>
        <dbReference type="ARBA" id="ARBA00004922"/>
    </source>
</evidence>
<evidence type="ECO:0000256" key="1">
    <source>
        <dbReference type="ARBA" id="ARBA00004323"/>
    </source>
</evidence>
<keyword evidence="4 12" id="KW-0328">Glycosyltransferase</keyword>
<evidence type="ECO:0000256" key="6">
    <source>
        <dbReference type="ARBA" id="ARBA00022692"/>
    </source>
</evidence>
<evidence type="ECO:0000256" key="11">
    <source>
        <dbReference type="ARBA" id="ARBA00023180"/>
    </source>
</evidence>
<evidence type="ECO:0000259" key="14">
    <source>
        <dbReference type="Pfam" id="PF17039"/>
    </source>
</evidence>
<evidence type="ECO:0000313" key="15">
    <source>
        <dbReference type="EMBL" id="CAH1775873.1"/>
    </source>
</evidence>
<feature type="transmembrane region" description="Helical" evidence="12">
    <location>
        <begin position="31"/>
        <end position="51"/>
    </location>
</feature>
<evidence type="ECO:0000256" key="10">
    <source>
        <dbReference type="ARBA" id="ARBA00023136"/>
    </source>
</evidence>
<dbReference type="EMBL" id="CAIIXF020000001">
    <property type="protein sequence ID" value="CAH1775873.1"/>
    <property type="molecule type" value="Genomic_DNA"/>
</dbReference>
<dbReference type="Proteomes" id="UP000749559">
    <property type="component" value="Unassembled WGS sequence"/>
</dbReference>
<dbReference type="SUPFAM" id="SSF53756">
    <property type="entry name" value="UDP-Glycosyltransferase/glycogen phosphorylase"/>
    <property type="match status" value="1"/>
</dbReference>
<comment type="caution">
    <text evidence="15">The sequence shown here is derived from an EMBL/GenBank/DDBJ whole genome shotgun (WGS) entry which is preliminary data.</text>
</comment>
<dbReference type="EC" id="2.4.1.-" evidence="12"/>
<keyword evidence="8 12" id="KW-1133">Transmembrane helix</keyword>
<keyword evidence="9 12" id="KW-0333">Golgi apparatus</keyword>
<name>A0A8J1XQK5_OWEFU</name>
<evidence type="ECO:0000256" key="12">
    <source>
        <dbReference type="RuleBase" id="RU003832"/>
    </source>
</evidence>
<dbReference type="OrthoDB" id="427096at2759"/>
<keyword evidence="6 12" id="KW-0812">Transmembrane</keyword>
<proteinExistence type="inferred from homology"/>
<keyword evidence="11" id="KW-0325">Glycoprotein</keyword>
<comment type="similarity">
    <text evidence="3 12">Belongs to the glycosyltransferase 10 family.</text>
</comment>
<feature type="domain" description="Fucosyltransferase N-terminal" evidence="14">
    <location>
        <begin position="107"/>
        <end position="218"/>
    </location>
</feature>
<feature type="domain" description="Fucosyltransferase C-terminal" evidence="13">
    <location>
        <begin position="240"/>
        <end position="416"/>
    </location>
</feature>
<protein>
    <recommendedName>
        <fullName evidence="12">Fucosyltransferase</fullName>
        <ecNumber evidence="12">2.4.1.-</ecNumber>
    </recommendedName>
</protein>
<organism evidence="15 16">
    <name type="scientific">Owenia fusiformis</name>
    <name type="common">Polychaete worm</name>
    <dbReference type="NCBI Taxonomy" id="6347"/>
    <lineage>
        <taxon>Eukaryota</taxon>
        <taxon>Metazoa</taxon>
        <taxon>Spiralia</taxon>
        <taxon>Lophotrochozoa</taxon>
        <taxon>Annelida</taxon>
        <taxon>Polychaeta</taxon>
        <taxon>Sedentaria</taxon>
        <taxon>Canalipalpata</taxon>
        <taxon>Sabellida</taxon>
        <taxon>Oweniida</taxon>
        <taxon>Oweniidae</taxon>
        <taxon>Owenia</taxon>
    </lineage>
</organism>
<evidence type="ECO:0000256" key="9">
    <source>
        <dbReference type="ARBA" id="ARBA00023034"/>
    </source>
</evidence>
<sequence>MAGKDSRSRVKQLVIRKTTRLGIWPHKVQRITWVVIFCFSVTYLYIQWMWYVTSRLHGASNNLDRKIDASILTSKFNITHLNSKSAMVTTSPALVNKTPRKRKSEQRTKLILFWTTVYNSSDVHLDKNVFAMCPEVKCQLTEDRSLFEESAAVMVHTKDIGQFHLPLPPYKPPHHIWVFYNNEAPYYAGREVPASFYNGLFNWTLTYRSDSDIYHPYGYTRKALQHELPMLNVTKNYAEGRDGTVLWVCSHCNTAGRREMYYNELRFHVPIDVYGYCGDFNCPRGRFCDQLFKTKYKFYLAFENSLCSEYVTEKTWKVLSRWDMIPIVLGQANYTDILPKNSFIDVQNFSSPKALGNYILQVNASDELYNSYFEWKKTEKVIDEINPVHELPWCELCRKLHQEPIEYKVYDNFAAWWNITGDCIDPNIYYRGHTRDGMERLFKLPEQYTPSHVFNFTIDGLMSKELKEQQMHQLNSK</sequence>
<dbReference type="InterPro" id="IPR055270">
    <property type="entry name" value="Glyco_tran_10_C"/>
</dbReference>
<evidence type="ECO:0000256" key="4">
    <source>
        <dbReference type="ARBA" id="ARBA00022676"/>
    </source>
</evidence>
<dbReference type="GO" id="GO:0032580">
    <property type="term" value="C:Golgi cisterna membrane"/>
    <property type="evidence" value="ECO:0007669"/>
    <property type="project" value="UniProtKB-SubCell"/>
</dbReference>
<keyword evidence="10 12" id="KW-0472">Membrane</keyword>
<dbReference type="Gene3D" id="3.40.50.11660">
    <property type="entry name" value="Glycosyl transferase family 10, C-terminal domain"/>
    <property type="match status" value="1"/>
</dbReference>
<reference evidence="15" key="1">
    <citation type="submission" date="2022-03" db="EMBL/GenBank/DDBJ databases">
        <authorList>
            <person name="Martin C."/>
        </authorList>
    </citation>
    <scope>NUCLEOTIDE SEQUENCE</scope>
</reference>
<evidence type="ECO:0000256" key="3">
    <source>
        <dbReference type="ARBA" id="ARBA00008919"/>
    </source>
</evidence>
<keyword evidence="7" id="KW-0735">Signal-anchor</keyword>
<dbReference type="Pfam" id="PF17039">
    <property type="entry name" value="Glyco_tran_10_N"/>
    <property type="match status" value="1"/>
</dbReference>
<dbReference type="GO" id="GO:0000139">
    <property type="term" value="C:Golgi membrane"/>
    <property type="evidence" value="ECO:0007669"/>
    <property type="project" value="UniProtKB-SubCell"/>
</dbReference>
<gene>
    <name evidence="15" type="ORF">OFUS_LOCUS3117</name>
</gene>
<keyword evidence="16" id="KW-1185">Reference proteome</keyword>
<dbReference type="InterPro" id="IPR038577">
    <property type="entry name" value="GT10-like_C_sf"/>
</dbReference>
<dbReference type="PANTHER" id="PTHR48438:SF1">
    <property type="entry name" value="ALPHA-(1,3)-FUCOSYLTRANSFERASE C-RELATED"/>
    <property type="match status" value="1"/>
</dbReference>
<evidence type="ECO:0000256" key="7">
    <source>
        <dbReference type="ARBA" id="ARBA00022968"/>
    </source>
</evidence>
<comment type="pathway">
    <text evidence="2">Protein modification; protein glycosylation.</text>
</comment>
<dbReference type="AlphaFoldDB" id="A0A8J1XQK5"/>
<dbReference type="GO" id="GO:0008417">
    <property type="term" value="F:fucosyltransferase activity"/>
    <property type="evidence" value="ECO:0007669"/>
    <property type="project" value="InterPro"/>
</dbReference>
<accession>A0A8J1XQK5</accession>
<dbReference type="InterPro" id="IPR031481">
    <property type="entry name" value="Glyco_tran_10_N"/>
</dbReference>
<evidence type="ECO:0000256" key="5">
    <source>
        <dbReference type="ARBA" id="ARBA00022679"/>
    </source>
</evidence>
<dbReference type="Pfam" id="PF00852">
    <property type="entry name" value="Glyco_transf_10"/>
    <property type="match status" value="1"/>
</dbReference>
<dbReference type="FunFam" id="3.40.50.11660:FF:000006">
    <property type="entry name" value="Alpha-(1,3)-fucosyltransferase C"/>
    <property type="match status" value="1"/>
</dbReference>
<evidence type="ECO:0000259" key="13">
    <source>
        <dbReference type="Pfam" id="PF00852"/>
    </source>
</evidence>